<protein>
    <submittedName>
        <fullName evidence="1">Uncharacterized protein</fullName>
    </submittedName>
</protein>
<reference evidence="1 2" key="1">
    <citation type="submission" date="2018-06" db="EMBL/GenBank/DDBJ databases">
        <authorList>
            <consortium name="Pathogen Informatics"/>
            <person name="Doyle S."/>
        </authorList>
    </citation>
    <scope>NUCLEOTIDE SEQUENCE [LARGE SCALE GENOMIC DNA]</scope>
    <source>
        <strain evidence="1 2">NCTC10692</strain>
    </source>
</reference>
<dbReference type="Proteomes" id="UP000255303">
    <property type="component" value="Unassembled WGS sequence"/>
</dbReference>
<evidence type="ECO:0000313" key="1">
    <source>
        <dbReference type="EMBL" id="SUE72475.1"/>
    </source>
</evidence>
<organism evidence="1 2">
    <name type="scientific">Ectopseudomonas oleovorans</name>
    <name type="common">Pseudomonas oleovorans</name>
    <dbReference type="NCBI Taxonomy" id="301"/>
    <lineage>
        <taxon>Bacteria</taxon>
        <taxon>Pseudomonadati</taxon>
        <taxon>Pseudomonadota</taxon>
        <taxon>Gammaproteobacteria</taxon>
        <taxon>Pseudomonadales</taxon>
        <taxon>Pseudomonadaceae</taxon>
        <taxon>Ectopseudomonas</taxon>
    </lineage>
</organism>
<gene>
    <name evidence="1" type="ORF">NCTC10692_04631</name>
</gene>
<dbReference type="AlphaFoldDB" id="A0A379PK01"/>
<name>A0A379PK01_ECTOL</name>
<evidence type="ECO:0000313" key="2">
    <source>
        <dbReference type="Proteomes" id="UP000255303"/>
    </source>
</evidence>
<dbReference type="EMBL" id="UGUV01000003">
    <property type="protein sequence ID" value="SUE72475.1"/>
    <property type="molecule type" value="Genomic_DNA"/>
</dbReference>
<accession>A0A379PK01</accession>
<sequence>MKLYFEERLYLYGCLFASHKCLAMSLFQCEVCGCRENTAHSMPGFKGITECYDWSFAPERDGLLVCSACGPSHEARGSGSGFVKCVR</sequence>
<proteinExistence type="predicted"/>